<keyword evidence="3" id="KW-1185">Reference proteome</keyword>
<name>A0ABX1E3G1_9PROT</name>
<dbReference type="SUPFAM" id="SSF141868">
    <property type="entry name" value="EAL domain-like"/>
    <property type="match status" value="1"/>
</dbReference>
<dbReference type="InterPro" id="IPR035919">
    <property type="entry name" value="EAL_sf"/>
</dbReference>
<dbReference type="InterPro" id="IPR001633">
    <property type="entry name" value="EAL_dom"/>
</dbReference>
<dbReference type="InterPro" id="IPR050706">
    <property type="entry name" value="Cyclic-di-GMP_PDE-like"/>
</dbReference>
<accession>A0ABX1E3G1</accession>
<protein>
    <submittedName>
        <fullName evidence="2">EAL domain-containing protein</fullName>
    </submittedName>
</protein>
<dbReference type="PANTHER" id="PTHR33121:SF79">
    <property type="entry name" value="CYCLIC DI-GMP PHOSPHODIESTERASE PDED-RELATED"/>
    <property type="match status" value="1"/>
</dbReference>
<dbReference type="Pfam" id="PF00563">
    <property type="entry name" value="EAL"/>
    <property type="match status" value="1"/>
</dbReference>
<organism evidence="2 3">
    <name type="scientific">Falsiroseomonas selenitidurans</name>
    <dbReference type="NCBI Taxonomy" id="2716335"/>
    <lineage>
        <taxon>Bacteria</taxon>
        <taxon>Pseudomonadati</taxon>
        <taxon>Pseudomonadota</taxon>
        <taxon>Alphaproteobacteria</taxon>
        <taxon>Acetobacterales</taxon>
        <taxon>Roseomonadaceae</taxon>
        <taxon>Falsiroseomonas</taxon>
    </lineage>
</organism>
<dbReference type="Proteomes" id="UP000787635">
    <property type="component" value="Unassembled WGS sequence"/>
</dbReference>
<evidence type="ECO:0000259" key="1">
    <source>
        <dbReference type="PROSITE" id="PS50883"/>
    </source>
</evidence>
<dbReference type="CDD" id="cd01948">
    <property type="entry name" value="EAL"/>
    <property type="match status" value="1"/>
</dbReference>
<feature type="domain" description="EAL" evidence="1">
    <location>
        <begin position="128"/>
        <end position="378"/>
    </location>
</feature>
<sequence length="391" mass="41338">MDKMLRRQRRALSEPGTVLLVASDPLVIAATRDAVRRMAGPPPVLVATSAEALTHMVGPGISPRHLVLEGGAGSSALLSAARDPFNGMEVVVVTRPGQESPPGLRQVPAEGASLAAALAAGTPPQPGPASDAADLALGLARGEITVRFQPMVRLADRRPVMVEALARWERPHAAIGAQEFIPLAERAGLSPLLTRAVARRATADLAAQRGGRHIRLSFNIPLAELLKPDLASWLFDLVAEAGLAPADVLLELTESTEVRDRALLRRALLRLARIGFGVLLDDLGLNDGRHGLLRLPFAGVKLDRKLVVAMPHSRRARAEVERIVRHARRHAMVVIAEGVTDTNLWRAVAAAGCDLAQGFGVGRPLPPAALPAWIAAWSAAAVAEPPPPQAA</sequence>
<gene>
    <name evidence="2" type="ORF">HEQ75_10565</name>
</gene>
<reference evidence="2 3" key="1">
    <citation type="submission" date="2020-03" db="EMBL/GenBank/DDBJ databases">
        <title>Roseomonas selenitidurans sp. nov. isolated from urban soil.</title>
        <authorList>
            <person name="Liu H."/>
        </authorList>
    </citation>
    <scope>NUCLEOTIDE SEQUENCE [LARGE SCALE GENOMIC DNA]</scope>
    <source>
        <strain evidence="2 3">BU-1</strain>
    </source>
</reference>
<dbReference type="PANTHER" id="PTHR33121">
    <property type="entry name" value="CYCLIC DI-GMP PHOSPHODIESTERASE PDEF"/>
    <property type="match status" value="1"/>
</dbReference>
<dbReference type="PROSITE" id="PS50883">
    <property type="entry name" value="EAL"/>
    <property type="match status" value="1"/>
</dbReference>
<comment type="caution">
    <text evidence="2">The sequence shown here is derived from an EMBL/GenBank/DDBJ whole genome shotgun (WGS) entry which is preliminary data.</text>
</comment>
<evidence type="ECO:0000313" key="3">
    <source>
        <dbReference type="Proteomes" id="UP000787635"/>
    </source>
</evidence>
<dbReference type="SMART" id="SM00052">
    <property type="entry name" value="EAL"/>
    <property type="match status" value="1"/>
</dbReference>
<dbReference type="EMBL" id="JAAVNE010000014">
    <property type="protein sequence ID" value="NKC31303.1"/>
    <property type="molecule type" value="Genomic_DNA"/>
</dbReference>
<evidence type="ECO:0000313" key="2">
    <source>
        <dbReference type="EMBL" id="NKC31303.1"/>
    </source>
</evidence>
<proteinExistence type="predicted"/>
<dbReference type="Gene3D" id="3.20.20.450">
    <property type="entry name" value="EAL domain"/>
    <property type="match status" value="1"/>
</dbReference>